<sequence>MLSRPGADTNLAGPSTSNRRRTDRVSPIRPRLITCTISRELKCTSGNMHKRLTRGCFERGHFAVHCRESCRCLLCMSIGHSAVHYRSHQASRRRPLQPGASIARPPPEETPRATTVRPTTAAAVIQHNMNLGHSSAGRALAATSRRFLLERGPSGNRPSSALVAWLPGLRFQLGVQGGYFLVYGKGSPLPNWVARESAIG</sequence>
<protein>
    <submittedName>
        <fullName evidence="2">Uncharacterized protein</fullName>
    </submittedName>
</protein>
<name>A0A6V7Q329_ANACO</name>
<evidence type="ECO:0000313" key="2">
    <source>
        <dbReference type="EMBL" id="CAD1837594.1"/>
    </source>
</evidence>
<feature type="region of interest" description="Disordered" evidence="1">
    <location>
        <begin position="89"/>
        <end position="115"/>
    </location>
</feature>
<feature type="region of interest" description="Disordered" evidence="1">
    <location>
        <begin position="1"/>
        <end position="26"/>
    </location>
</feature>
<proteinExistence type="predicted"/>
<gene>
    <name evidence="2" type="ORF">CB5_LOCUS20805</name>
</gene>
<reference evidence="2" key="1">
    <citation type="submission" date="2020-07" db="EMBL/GenBank/DDBJ databases">
        <authorList>
            <person name="Lin J."/>
        </authorList>
    </citation>
    <scope>NUCLEOTIDE SEQUENCE</scope>
</reference>
<dbReference type="AlphaFoldDB" id="A0A6V7Q329"/>
<evidence type="ECO:0000256" key="1">
    <source>
        <dbReference type="SAM" id="MobiDB-lite"/>
    </source>
</evidence>
<organism evidence="2">
    <name type="scientific">Ananas comosus var. bracteatus</name>
    <name type="common">red pineapple</name>
    <dbReference type="NCBI Taxonomy" id="296719"/>
    <lineage>
        <taxon>Eukaryota</taxon>
        <taxon>Viridiplantae</taxon>
        <taxon>Streptophyta</taxon>
        <taxon>Embryophyta</taxon>
        <taxon>Tracheophyta</taxon>
        <taxon>Spermatophyta</taxon>
        <taxon>Magnoliopsida</taxon>
        <taxon>Liliopsida</taxon>
        <taxon>Poales</taxon>
        <taxon>Bromeliaceae</taxon>
        <taxon>Bromelioideae</taxon>
        <taxon>Ananas</taxon>
    </lineage>
</organism>
<dbReference type="EMBL" id="LR862132">
    <property type="protein sequence ID" value="CAD1837594.1"/>
    <property type="molecule type" value="Genomic_DNA"/>
</dbReference>
<accession>A0A6V7Q329</accession>